<feature type="chain" id="PRO_5012884145" description="DUF6850 domain-containing protein" evidence="1">
    <location>
        <begin position="24"/>
        <end position="509"/>
    </location>
</feature>
<keyword evidence="6" id="KW-1185">Reference proteome</keyword>
<evidence type="ECO:0000256" key="1">
    <source>
        <dbReference type="SAM" id="SignalP"/>
    </source>
</evidence>
<dbReference type="InterPro" id="IPR049236">
    <property type="entry name" value="DUF6850"/>
</dbReference>
<dbReference type="AlphaFoldDB" id="A0A1M6V2Q9"/>
<reference evidence="3" key="1">
    <citation type="journal article" date="2014" name="Int. J. Syst. Evol. Microbiol.">
        <title>Complete genome of a new Firmicutes species belonging to the dominant human colonic microbiota ('Ruminococcus bicirculans') reveals two chromosomes and a selective capacity to utilize plant glucans.</title>
        <authorList>
            <consortium name="NISC Comparative Sequencing Program"/>
            <person name="Wegmann U."/>
            <person name="Louis P."/>
            <person name="Goesmann A."/>
            <person name="Henrissat B."/>
            <person name="Duncan S.H."/>
            <person name="Flint H.J."/>
        </authorList>
    </citation>
    <scope>NUCLEOTIDE SEQUENCE</scope>
    <source>
        <strain evidence="3">CGMCC 1.12707</strain>
    </source>
</reference>
<reference evidence="4" key="3">
    <citation type="submission" date="2016-11" db="EMBL/GenBank/DDBJ databases">
        <authorList>
            <person name="Jaros S."/>
            <person name="Januszkiewicz K."/>
            <person name="Wedrychowicz H."/>
        </authorList>
    </citation>
    <scope>NUCLEOTIDE SEQUENCE [LARGE SCALE GENOMIC DNA]</scope>
    <source>
        <strain evidence="4">DSM 27989</strain>
    </source>
</reference>
<dbReference type="EMBL" id="BMFL01000012">
    <property type="protein sequence ID" value="GGF02000.1"/>
    <property type="molecule type" value="Genomic_DNA"/>
</dbReference>
<organism evidence="4 5">
    <name type="scientific">Chishuiella changwenlii</name>
    <dbReference type="NCBI Taxonomy" id="1434701"/>
    <lineage>
        <taxon>Bacteria</taxon>
        <taxon>Pseudomonadati</taxon>
        <taxon>Bacteroidota</taxon>
        <taxon>Flavobacteriia</taxon>
        <taxon>Flavobacteriales</taxon>
        <taxon>Weeksellaceae</taxon>
        <taxon>Chishuiella</taxon>
    </lineage>
</organism>
<keyword evidence="1" id="KW-0732">Signal</keyword>
<gene>
    <name evidence="3" type="ORF">GCM10010984_19350</name>
    <name evidence="4" type="ORF">SAMN05443634_103165</name>
</gene>
<evidence type="ECO:0000259" key="2">
    <source>
        <dbReference type="Pfam" id="PF21012"/>
    </source>
</evidence>
<evidence type="ECO:0000313" key="6">
    <source>
        <dbReference type="Proteomes" id="UP000650994"/>
    </source>
</evidence>
<dbReference type="EMBL" id="FRBH01000003">
    <property type="protein sequence ID" value="SHK75740.1"/>
    <property type="molecule type" value="Genomic_DNA"/>
</dbReference>
<reference evidence="3" key="5">
    <citation type="submission" date="2024-05" db="EMBL/GenBank/DDBJ databases">
        <authorList>
            <person name="Sun Q."/>
            <person name="Zhou Y."/>
        </authorList>
    </citation>
    <scope>NUCLEOTIDE SEQUENCE</scope>
    <source>
        <strain evidence="3">CGMCC 1.12707</strain>
    </source>
</reference>
<accession>A0A1M6V2Q9</accession>
<evidence type="ECO:0000313" key="3">
    <source>
        <dbReference type="EMBL" id="GGF02000.1"/>
    </source>
</evidence>
<feature type="signal peptide" evidence="1">
    <location>
        <begin position="1"/>
        <end position="23"/>
    </location>
</feature>
<dbReference type="Proteomes" id="UP000184120">
    <property type="component" value="Unassembled WGS sequence"/>
</dbReference>
<reference evidence="5" key="2">
    <citation type="submission" date="2016-11" db="EMBL/GenBank/DDBJ databases">
        <authorList>
            <person name="Varghese N."/>
            <person name="Submissions S."/>
        </authorList>
    </citation>
    <scope>NUCLEOTIDE SEQUENCE [LARGE SCALE GENOMIC DNA]</scope>
    <source>
        <strain evidence="5">DSM 27989</strain>
    </source>
</reference>
<dbReference type="RefSeq" id="WP_072930093.1">
    <property type="nucleotide sequence ID" value="NZ_BMFL01000012.1"/>
</dbReference>
<dbReference type="STRING" id="1434701.SAMN05443634_103165"/>
<protein>
    <recommendedName>
        <fullName evidence="2">DUF6850 domain-containing protein</fullName>
    </recommendedName>
</protein>
<feature type="domain" description="DUF6850" evidence="2">
    <location>
        <begin position="51"/>
        <end position="509"/>
    </location>
</feature>
<dbReference type="Proteomes" id="UP000650994">
    <property type="component" value="Unassembled WGS sequence"/>
</dbReference>
<dbReference type="Pfam" id="PF21012">
    <property type="entry name" value="DUF6850"/>
    <property type="match status" value="1"/>
</dbReference>
<sequence length="509" mass="58445">MLKTLKIFQIFLITLCFCSITKAQDSLSLFQNFKNQYDAERDFKQQIYYNPANMLDYSSSSFSELNATTFSQKDKVYRQQKGSGEKGFGVFTNSFQKLNDRKVIWGNASYENLKLKQVKWNENLDFDRVAPYISSDSVGGDIDVERYQFLGGYAQRFNKLSFGAQIGYQSQLGSRSRDPRLNNTTSELKAQLGLGYNFYKNLALGAFVEGYKYQQNSSTRFVSQLGQPLVYQMTGLGIYNNLFSGGSSILSTVNEEYSYKVGGKISNRNSQDFYILAQFGQSAMERSYRGSGNRFFYVGDLDKDLVEVEGAKFFQFNQNRVGLKVNYFSRKTKGIEYGYSNNTQLISLIYKRLSYKRDEEATTFSLFYSLNKEKFRLSFIPYYSFQEITEQRVYPNSGQKFQYNNIGASIDYVQQIATNQTLSFRPFFDYKSVSSAKNALSRPNEASINTWILNDFNYLASDITTIGANLRYDIKLEKLPTMFVSGNFIQSKIQSKNNNYSSLSVGIIF</sequence>
<evidence type="ECO:0000313" key="5">
    <source>
        <dbReference type="Proteomes" id="UP000184120"/>
    </source>
</evidence>
<proteinExistence type="predicted"/>
<name>A0A1M6V2Q9_9FLAO</name>
<reference evidence="6" key="4">
    <citation type="journal article" date="2019" name="Int. J. Syst. Evol. Microbiol.">
        <title>The Global Catalogue of Microorganisms (GCM) 10K type strain sequencing project: providing services to taxonomists for standard genome sequencing and annotation.</title>
        <authorList>
            <consortium name="The Broad Institute Genomics Platform"/>
            <consortium name="The Broad Institute Genome Sequencing Center for Infectious Disease"/>
            <person name="Wu L."/>
            <person name="Ma J."/>
        </authorList>
    </citation>
    <scope>NUCLEOTIDE SEQUENCE [LARGE SCALE GENOMIC DNA]</scope>
    <source>
        <strain evidence="6">CGMCC 1.12707</strain>
    </source>
</reference>
<dbReference type="OrthoDB" id="1025008at2"/>
<evidence type="ECO:0000313" key="4">
    <source>
        <dbReference type="EMBL" id="SHK75740.1"/>
    </source>
</evidence>